<name>A0AAV4FHE9_9GAST</name>
<keyword evidence="3" id="KW-1185">Reference proteome</keyword>
<comment type="caution">
    <text evidence="2">The sequence shown here is derived from an EMBL/GenBank/DDBJ whole genome shotgun (WGS) entry which is preliminary data.</text>
</comment>
<protein>
    <submittedName>
        <fullName evidence="2">Uncharacterized protein</fullName>
    </submittedName>
</protein>
<organism evidence="2 3">
    <name type="scientific">Elysia marginata</name>
    <dbReference type="NCBI Taxonomy" id="1093978"/>
    <lineage>
        <taxon>Eukaryota</taxon>
        <taxon>Metazoa</taxon>
        <taxon>Spiralia</taxon>
        <taxon>Lophotrochozoa</taxon>
        <taxon>Mollusca</taxon>
        <taxon>Gastropoda</taxon>
        <taxon>Heterobranchia</taxon>
        <taxon>Euthyneura</taxon>
        <taxon>Panpulmonata</taxon>
        <taxon>Sacoglossa</taxon>
        <taxon>Placobranchoidea</taxon>
        <taxon>Plakobranchidae</taxon>
        <taxon>Elysia</taxon>
    </lineage>
</organism>
<dbReference type="EMBL" id="BMAT01004404">
    <property type="protein sequence ID" value="GFR72749.1"/>
    <property type="molecule type" value="Genomic_DNA"/>
</dbReference>
<sequence>MILLAQDRNKWRTFTRRITEFAEATDSDKPESGQVSLDTSLALKTRDPLCTVTRFCHHIVVRFHMKRCRDALQSSNISVKSVTNTSFTNIRRVKSRSKKDATAQGKDLQETPQRDHIHKTAPQMNQHPLTIIDQDIQEPSISKTQKFLHYIFGGLNYLTLKPSTLKLEKTSSVPEKKNPKAKTTELSGDLREALVSILNRLLTD</sequence>
<evidence type="ECO:0000313" key="2">
    <source>
        <dbReference type="EMBL" id="GFR72749.1"/>
    </source>
</evidence>
<accession>A0AAV4FHE9</accession>
<feature type="region of interest" description="Disordered" evidence="1">
    <location>
        <begin position="92"/>
        <end position="120"/>
    </location>
</feature>
<gene>
    <name evidence="2" type="ORF">ElyMa_002121000</name>
</gene>
<evidence type="ECO:0000313" key="3">
    <source>
        <dbReference type="Proteomes" id="UP000762676"/>
    </source>
</evidence>
<dbReference type="AlphaFoldDB" id="A0AAV4FHE9"/>
<evidence type="ECO:0000256" key="1">
    <source>
        <dbReference type="SAM" id="MobiDB-lite"/>
    </source>
</evidence>
<dbReference type="Proteomes" id="UP000762676">
    <property type="component" value="Unassembled WGS sequence"/>
</dbReference>
<reference evidence="2 3" key="1">
    <citation type="journal article" date="2021" name="Elife">
        <title>Chloroplast acquisition without the gene transfer in kleptoplastic sea slugs, Plakobranchus ocellatus.</title>
        <authorList>
            <person name="Maeda T."/>
            <person name="Takahashi S."/>
            <person name="Yoshida T."/>
            <person name="Shimamura S."/>
            <person name="Takaki Y."/>
            <person name="Nagai Y."/>
            <person name="Toyoda A."/>
            <person name="Suzuki Y."/>
            <person name="Arimoto A."/>
            <person name="Ishii H."/>
            <person name="Satoh N."/>
            <person name="Nishiyama T."/>
            <person name="Hasebe M."/>
            <person name="Maruyama T."/>
            <person name="Minagawa J."/>
            <person name="Obokata J."/>
            <person name="Shigenobu S."/>
        </authorList>
    </citation>
    <scope>NUCLEOTIDE SEQUENCE [LARGE SCALE GENOMIC DNA]</scope>
</reference>
<proteinExistence type="predicted"/>